<evidence type="ECO:0000313" key="3">
    <source>
        <dbReference type="Proteomes" id="UP000189677"/>
    </source>
</evidence>
<keyword evidence="1" id="KW-0732">Signal</keyword>
<gene>
    <name evidence="2" type="ORF">BBN63_16045</name>
</gene>
<reference evidence="2 3" key="1">
    <citation type="submission" date="2016-11" db="EMBL/GenBank/DDBJ databases">
        <title>Complete genome sequence of Streptomyces niveus SCSIO 3406.</title>
        <authorList>
            <person name="Zhu Q."/>
            <person name="Cheng W."/>
            <person name="Song Y."/>
            <person name="Li Q."/>
            <person name="Ju J."/>
        </authorList>
    </citation>
    <scope>NUCLEOTIDE SEQUENCE [LARGE SCALE GENOMIC DNA]</scope>
    <source>
        <strain evidence="2 3">SCSIO 3406</strain>
    </source>
</reference>
<dbReference type="Proteomes" id="UP000189677">
    <property type="component" value="Chromosome"/>
</dbReference>
<dbReference type="OrthoDB" id="3544222at2"/>
<protein>
    <recommendedName>
        <fullName evidence="4">Peptidase inhibitor family I36 protein</fullName>
    </recommendedName>
</protein>
<dbReference type="Gene3D" id="2.60.20.10">
    <property type="entry name" value="Crystallins"/>
    <property type="match status" value="1"/>
</dbReference>
<dbReference type="KEGG" id="snw:BBN63_16045"/>
<accession>A0A1U9QV47</accession>
<dbReference type="AlphaFoldDB" id="A0A1U9QV47"/>
<dbReference type="EMBL" id="CP018047">
    <property type="protein sequence ID" value="AQU67525.1"/>
    <property type="molecule type" value="Genomic_DNA"/>
</dbReference>
<organism evidence="2 3">
    <name type="scientific">Streptomyces niveus</name>
    <name type="common">Streptomyces spheroides</name>
    <dbReference type="NCBI Taxonomy" id="193462"/>
    <lineage>
        <taxon>Bacteria</taxon>
        <taxon>Bacillati</taxon>
        <taxon>Actinomycetota</taxon>
        <taxon>Actinomycetes</taxon>
        <taxon>Kitasatosporales</taxon>
        <taxon>Streptomycetaceae</taxon>
        <taxon>Streptomyces</taxon>
    </lineage>
</organism>
<dbReference type="Pfam" id="PF03995">
    <property type="entry name" value="Inhibitor_I36"/>
    <property type="match status" value="1"/>
</dbReference>
<evidence type="ECO:0000313" key="2">
    <source>
        <dbReference type="EMBL" id="AQU67525.1"/>
    </source>
</evidence>
<dbReference type="RefSeq" id="WP_078076088.1">
    <property type="nucleotide sequence ID" value="NZ_CP018047.1"/>
</dbReference>
<proteinExistence type="predicted"/>
<feature type="chain" id="PRO_5012143350" description="Peptidase inhibitor family I36 protein" evidence="1">
    <location>
        <begin position="28"/>
        <end position="130"/>
    </location>
</feature>
<feature type="signal peptide" evidence="1">
    <location>
        <begin position="1"/>
        <end position="27"/>
    </location>
</feature>
<name>A0A1U9QV47_STRNV</name>
<evidence type="ECO:0008006" key="4">
    <source>
        <dbReference type="Google" id="ProtNLM"/>
    </source>
</evidence>
<sequence length="130" mass="14200">MRRFTGFCAALALAAAGLMASAPTAQASANGPSTGATITAYQDCPVGWFCAWEDRGGWGDMARFQMGSDDLRDFRLNDKISSVWNRTGNTFCTWLNINRDGATWAVGNWRGDTVQYNREDNISSVWVGAC</sequence>
<evidence type="ECO:0000256" key="1">
    <source>
        <dbReference type="SAM" id="SignalP"/>
    </source>
</evidence>
<keyword evidence="3" id="KW-1185">Reference proteome</keyword>